<accession>A0A1I5C794</accession>
<protein>
    <submittedName>
        <fullName evidence="1">Uncharacterized protein</fullName>
    </submittedName>
</protein>
<dbReference type="Proteomes" id="UP000183107">
    <property type="component" value="Unassembled WGS sequence"/>
</dbReference>
<evidence type="ECO:0000313" key="2">
    <source>
        <dbReference type="Proteomes" id="UP000183107"/>
    </source>
</evidence>
<proteinExistence type="predicted"/>
<dbReference type="AlphaFoldDB" id="A0A1I5C794"/>
<gene>
    <name evidence="1" type="ORF">SAMN05216386_1992</name>
</gene>
<organism evidence="1 2">
    <name type="scientific">Nitrosospira briensis</name>
    <dbReference type="NCBI Taxonomy" id="35799"/>
    <lineage>
        <taxon>Bacteria</taxon>
        <taxon>Pseudomonadati</taxon>
        <taxon>Pseudomonadota</taxon>
        <taxon>Betaproteobacteria</taxon>
        <taxon>Nitrosomonadales</taxon>
        <taxon>Nitrosomonadaceae</taxon>
        <taxon>Nitrosospira</taxon>
    </lineage>
</organism>
<reference evidence="2" key="1">
    <citation type="submission" date="2016-10" db="EMBL/GenBank/DDBJ databases">
        <authorList>
            <person name="Varghese N."/>
        </authorList>
    </citation>
    <scope>NUCLEOTIDE SEQUENCE [LARGE SCALE GENOMIC DNA]</scope>
    <source>
        <strain evidence="2">Nsp8</strain>
    </source>
</reference>
<sequence>MLYLHARMSTFRWVQPVFSESAESGEMPRYEAQEYYGCLLPRMMKPERNFQLYR</sequence>
<name>A0A1I5C794_9PROT</name>
<keyword evidence="2" id="KW-1185">Reference proteome</keyword>
<evidence type="ECO:0000313" key="1">
    <source>
        <dbReference type="EMBL" id="SFN82807.1"/>
    </source>
</evidence>
<dbReference type="EMBL" id="FOVJ01000003">
    <property type="protein sequence ID" value="SFN82807.1"/>
    <property type="molecule type" value="Genomic_DNA"/>
</dbReference>